<dbReference type="OrthoDB" id="2050153at2"/>
<dbReference type="RefSeq" id="WP_068686049.1">
    <property type="nucleotide sequence ID" value="NZ_LYPA01000071.1"/>
</dbReference>
<reference evidence="4 5" key="1">
    <citation type="submission" date="2016-05" db="EMBL/GenBank/DDBJ databases">
        <title>Paenibacillus oryzae. sp. nov., isolated from the rice root.</title>
        <authorList>
            <person name="Zhang J."/>
            <person name="Zhang X."/>
        </authorList>
    </citation>
    <scope>NUCLEOTIDE SEQUENCE [LARGE SCALE GENOMIC DNA]</scope>
    <source>
        <strain evidence="4 5">1DrF-4</strain>
    </source>
</reference>
<keyword evidence="5" id="KW-1185">Reference proteome</keyword>
<evidence type="ECO:0000256" key="2">
    <source>
        <dbReference type="SAM" id="Phobius"/>
    </source>
</evidence>
<dbReference type="Proteomes" id="UP000092024">
    <property type="component" value="Unassembled WGS sequence"/>
</dbReference>
<keyword evidence="2" id="KW-0812">Transmembrane</keyword>
<feature type="domain" description="M23ase beta-sheet core" evidence="3">
    <location>
        <begin position="151"/>
        <end position="249"/>
    </location>
</feature>
<dbReference type="GO" id="GO:0004222">
    <property type="term" value="F:metalloendopeptidase activity"/>
    <property type="evidence" value="ECO:0007669"/>
    <property type="project" value="TreeGrafter"/>
</dbReference>
<dbReference type="EMBL" id="LYPA01000071">
    <property type="protein sequence ID" value="OBR63584.1"/>
    <property type="molecule type" value="Genomic_DNA"/>
</dbReference>
<keyword evidence="2" id="KW-1133">Transmembrane helix</keyword>
<proteinExistence type="predicted"/>
<dbReference type="Gene3D" id="2.70.70.10">
    <property type="entry name" value="Glucose Permease (Domain IIA)"/>
    <property type="match status" value="1"/>
</dbReference>
<evidence type="ECO:0000313" key="4">
    <source>
        <dbReference type="EMBL" id="OBR63584.1"/>
    </source>
</evidence>
<evidence type="ECO:0000313" key="5">
    <source>
        <dbReference type="Proteomes" id="UP000092024"/>
    </source>
</evidence>
<sequence>MNDQNQNKGKQRPEETPKNSLGGASAAKSSSGLKKLFAKRWVSPAIFMAAAAIIVTLMWIYQGNDPAKPTTAPEDGTEVTQEGGQQEGTKQENGVGGGDGNVVEEVASNEIMQWPVSKVEDLQVDVGFYDEKGSQSDKEAAVVQVGSTFAPHTGVDFVHPDGVAFDVLAAMSGKVTRADSHPLLGNIVEISHGNGLVTVYHSLAGVEVEEGDSVNQGTVIAKAGRSEQEAETGIHLHFETRLNGDSVNPKDYITE</sequence>
<accession>A0A1A5YDB8</accession>
<gene>
    <name evidence="4" type="ORF">A7K91_06445</name>
</gene>
<feature type="region of interest" description="Disordered" evidence="1">
    <location>
        <begin position="67"/>
        <end position="101"/>
    </location>
</feature>
<organism evidence="4 5">
    <name type="scientific">Paenibacillus oryzae</name>
    <dbReference type="NCBI Taxonomy" id="1844972"/>
    <lineage>
        <taxon>Bacteria</taxon>
        <taxon>Bacillati</taxon>
        <taxon>Bacillota</taxon>
        <taxon>Bacilli</taxon>
        <taxon>Bacillales</taxon>
        <taxon>Paenibacillaceae</taxon>
        <taxon>Paenibacillus</taxon>
    </lineage>
</organism>
<feature type="transmembrane region" description="Helical" evidence="2">
    <location>
        <begin position="41"/>
        <end position="61"/>
    </location>
</feature>
<name>A0A1A5YDB8_9BACL</name>
<dbReference type="STRING" id="1844972.A7K91_06445"/>
<dbReference type="AlphaFoldDB" id="A0A1A5YDB8"/>
<feature type="compositionally biased region" description="Low complexity" evidence="1">
    <location>
        <begin position="78"/>
        <end position="93"/>
    </location>
</feature>
<dbReference type="SUPFAM" id="SSF51261">
    <property type="entry name" value="Duplicated hybrid motif"/>
    <property type="match status" value="1"/>
</dbReference>
<protein>
    <recommendedName>
        <fullName evidence="3">M23ase beta-sheet core domain-containing protein</fullName>
    </recommendedName>
</protein>
<dbReference type="InterPro" id="IPR050570">
    <property type="entry name" value="Cell_wall_metabolism_enzyme"/>
</dbReference>
<feature type="region of interest" description="Disordered" evidence="1">
    <location>
        <begin position="1"/>
        <end position="27"/>
    </location>
</feature>
<dbReference type="InterPro" id="IPR016047">
    <property type="entry name" value="M23ase_b-sheet_dom"/>
</dbReference>
<dbReference type="InterPro" id="IPR011055">
    <property type="entry name" value="Dup_hybrid_motif"/>
</dbReference>
<evidence type="ECO:0000256" key="1">
    <source>
        <dbReference type="SAM" id="MobiDB-lite"/>
    </source>
</evidence>
<evidence type="ECO:0000259" key="3">
    <source>
        <dbReference type="Pfam" id="PF01551"/>
    </source>
</evidence>
<keyword evidence="2" id="KW-0472">Membrane</keyword>
<comment type="caution">
    <text evidence="4">The sequence shown here is derived from an EMBL/GenBank/DDBJ whole genome shotgun (WGS) entry which is preliminary data.</text>
</comment>
<dbReference type="Pfam" id="PF01551">
    <property type="entry name" value="Peptidase_M23"/>
    <property type="match status" value="1"/>
</dbReference>
<dbReference type="PANTHER" id="PTHR21666">
    <property type="entry name" value="PEPTIDASE-RELATED"/>
    <property type="match status" value="1"/>
</dbReference>
<dbReference type="PANTHER" id="PTHR21666:SF291">
    <property type="entry name" value="STAGE II SPORULATION PROTEIN Q"/>
    <property type="match status" value="1"/>
</dbReference>
<dbReference type="CDD" id="cd12797">
    <property type="entry name" value="M23_peptidase"/>
    <property type="match status" value="1"/>
</dbReference>